<dbReference type="Gene3D" id="2.60.120.620">
    <property type="entry name" value="q2cbj1_9rhob like domain"/>
    <property type="match status" value="1"/>
</dbReference>
<comment type="caution">
    <text evidence="1">The sequence shown here is derived from an EMBL/GenBank/DDBJ whole genome shotgun (WGS) entry which is preliminary data.</text>
</comment>
<protein>
    <submittedName>
        <fullName evidence="1">Histidine kinase</fullName>
    </submittedName>
</protein>
<dbReference type="AlphaFoldDB" id="A0A0M0KIQ0"/>
<evidence type="ECO:0000313" key="1">
    <source>
        <dbReference type="EMBL" id="KOO38298.1"/>
    </source>
</evidence>
<keyword evidence="1" id="KW-0418">Kinase</keyword>
<sequence length="269" mass="30732">MPEVAVDLWKVVNADRLTPDLIISLLKGEVGAVRIQNFLSEEACNKCLEAIKNNGVDYYEGVYPKIGKVGITQFEHRFSAEKKKEYFAKAKQANHVRESIFQASNDPVKEVVEAVQEGWEHPVTFAVEKGTNEQYFAGLIRVMNRALLHVDWAGGLDGLFPEWSIGEINAQLAWNIYLQPSNSGGSTIVYRRLWRKSDETFYKLQDSYAYNEEVVADSDFVRIIPQQGELVFFNPQHYHEVQMTEGDTDRITVSSFIGLMPDQRLVFWS</sequence>
<accession>A0A0M0KIQ0</accession>
<dbReference type="PATRIC" id="fig|136160.3.peg.1292"/>
<dbReference type="RefSeq" id="WP_053430639.1">
    <property type="nucleotide sequence ID" value="NZ_CP040441.1"/>
</dbReference>
<proteinExistence type="predicted"/>
<name>A0A0M0KIQ0_ALKHA</name>
<dbReference type="SUPFAM" id="SSF51197">
    <property type="entry name" value="Clavaminate synthase-like"/>
    <property type="match status" value="1"/>
</dbReference>
<gene>
    <name evidence="1" type="ORF">AMD02_05060</name>
</gene>
<dbReference type="GO" id="GO:0016301">
    <property type="term" value="F:kinase activity"/>
    <property type="evidence" value="ECO:0007669"/>
    <property type="project" value="UniProtKB-KW"/>
</dbReference>
<organism evidence="1">
    <name type="scientific">Halalkalibacterium halodurans</name>
    <name type="common">Bacillus halodurans</name>
    <dbReference type="NCBI Taxonomy" id="86665"/>
    <lineage>
        <taxon>Bacteria</taxon>
        <taxon>Bacillati</taxon>
        <taxon>Bacillota</taxon>
        <taxon>Bacilli</taxon>
        <taxon>Bacillales</taxon>
        <taxon>Bacillaceae</taxon>
        <taxon>Halalkalibacterium (ex Joshi et al. 2022)</taxon>
    </lineage>
</organism>
<keyword evidence="1" id="KW-0808">Transferase</keyword>
<dbReference type="InterPro" id="IPR055091">
    <property type="entry name" value="WelO5-like"/>
</dbReference>
<dbReference type="InterPro" id="IPR016946">
    <property type="entry name" value="UCP030125"/>
</dbReference>
<reference evidence="1" key="1">
    <citation type="submission" date="2015-08" db="EMBL/GenBank/DDBJ databases">
        <title>Complete DNA Sequence of Pseudomonas syringae pv. actinidiae, the Causal Agent of Kiwifruit Canker Disease.</title>
        <authorList>
            <person name="Rikkerink E.H.A."/>
            <person name="Fineran P.C."/>
        </authorList>
    </citation>
    <scope>NUCLEOTIDE SEQUENCE</scope>
    <source>
        <strain evidence="1">DSM 13666</strain>
    </source>
</reference>
<dbReference type="Pfam" id="PF22814">
    <property type="entry name" value="WelO5"/>
    <property type="match status" value="1"/>
</dbReference>
<dbReference type="PIRSF" id="PIRSF030125">
    <property type="entry name" value="UCP030125"/>
    <property type="match status" value="1"/>
</dbReference>
<dbReference type="EMBL" id="LILD01000001">
    <property type="protein sequence ID" value="KOO38298.1"/>
    <property type="molecule type" value="Genomic_DNA"/>
</dbReference>
<dbReference type="GeneID" id="87598460"/>